<keyword evidence="4" id="KW-1185">Reference proteome</keyword>
<comment type="caution">
    <text evidence="3">The sequence shown here is derived from an EMBL/GenBank/DDBJ whole genome shotgun (WGS) entry which is preliminary data.</text>
</comment>
<feature type="transmembrane region" description="Helical" evidence="2">
    <location>
        <begin position="172"/>
        <end position="190"/>
    </location>
</feature>
<organism evidence="3 4">
    <name type="scientific">Kitasatospora aburaviensis</name>
    <dbReference type="NCBI Taxonomy" id="67265"/>
    <lineage>
        <taxon>Bacteria</taxon>
        <taxon>Bacillati</taxon>
        <taxon>Actinomycetota</taxon>
        <taxon>Actinomycetes</taxon>
        <taxon>Kitasatosporales</taxon>
        <taxon>Streptomycetaceae</taxon>
        <taxon>Kitasatospora</taxon>
    </lineage>
</organism>
<proteinExistence type="predicted"/>
<protein>
    <submittedName>
        <fullName evidence="3">DUF2306 domain-containing protein</fullName>
    </submittedName>
</protein>
<feature type="transmembrane region" description="Helical" evidence="2">
    <location>
        <begin position="37"/>
        <end position="57"/>
    </location>
</feature>
<accession>A0ABW1EVD7</accession>
<dbReference type="EMBL" id="JBHSOD010000011">
    <property type="protein sequence ID" value="MFC5885776.1"/>
    <property type="molecule type" value="Genomic_DNA"/>
</dbReference>
<feature type="region of interest" description="Disordered" evidence="1">
    <location>
        <begin position="1"/>
        <end position="30"/>
    </location>
</feature>
<keyword evidence="2" id="KW-0472">Membrane</keyword>
<dbReference type="RefSeq" id="WP_313767275.1">
    <property type="nucleotide sequence ID" value="NZ_BAAAVH010000011.1"/>
</dbReference>
<keyword evidence="2" id="KW-1133">Transmembrane helix</keyword>
<dbReference type="Proteomes" id="UP001596067">
    <property type="component" value="Unassembled WGS sequence"/>
</dbReference>
<feature type="region of interest" description="Disordered" evidence="1">
    <location>
        <begin position="229"/>
        <end position="254"/>
    </location>
</feature>
<reference evidence="4" key="1">
    <citation type="journal article" date="2019" name="Int. J. Syst. Evol. Microbiol.">
        <title>The Global Catalogue of Microorganisms (GCM) 10K type strain sequencing project: providing services to taxonomists for standard genome sequencing and annotation.</title>
        <authorList>
            <consortium name="The Broad Institute Genomics Platform"/>
            <consortium name="The Broad Institute Genome Sequencing Center for Infectious Disease"/>
            <person name="Wu L."/>
            <person name="Ma J."/>
        </authorList>
    </citation>
    <scope>NUCLEOTIDE SEQUENCE [LARGE SCALE GENOMIC DNA]</scope>
    <source>
        <strain evidence="4">CGMCC 4.1469</strain>
    </source>
</reference>
<gene>
    <name evidence="3" type="ORF">ACFP0N_12440</name>
</gene>
<evidence type="ECO:0000313" key="4">
    <source>
        <dbReference type="Proteomes" id="UP001596067"/>
    </source>
</evidence>
<name>A0ABW1EVD7_9ACTN</name>
<feature type="compositionally biased region" description="Pro residues" evidence="1">
    <location>
        <begin position="237"/>
        <end position="254"/>
    </location>
</feature>
<feature type="transmembrane region" description="Helical" evidence="2">
    <location>
        <begin position="202"/>
        <end position="223"/>
    </location>
</feature>
<feature type="transmembrane region" description="Helical" evidence="2">
    <location>
        <begin position="114"/>
        <end position="135"/>
    </location>
</feature>
<dbReference type="InterPro" id="IPR018750">
    <property type="entry name" value="DUF2306_membrane"/>
</dbReference>
<dbReference type="Pfam" id="PF10067">
    <property type="entry name" value="DUF2306"/>
    <property type="match status" value="1"/>
</dbReference>
<keyword evidence="2" id="KW-0812">Transmembrane</keyword>
<sequence length="254" mass="27040">MNPSTADRVPPADLPGRSPRPRADRARPVRSLRRRTGWAVMTLLAAATALLSSRYFTLDQDTFLDGQQAVYTAHLAPLLLHIGAGVLALLLGPWQFLPGWRARHPGAHRWTGRAYLVSAALTGVGGLLLAPRALVPPVAPVGFAVLGGLTLAASAAAHRTARARRFDRHRRWAIRSYALILTAVTLRIWLPLFDAVGAEFDTAYAGAAWAPWLINLLVAEYLIGRPAAAPADTPAAPEGPPPDVSAPAGPPGRP</sequence>
<evidence type="ECO:0000256" key="1">
    <source>
        <dbReference type="SAM" id="MobiDB-lite"/>
    </source>
</evidence>
<evidence type="ECO:0000256" key="2">
    <source>
        <dbReference type="SAM" id="Phobius"/>
    </source>
</evidence>
<feature type="transmembrane region" description="Helical" evidence="2">
    <location>
        <begin position="141"/>
        <end position="160"/>
    </location>
</feature>
<feature type="transmembrane region" description="Helical" evidence="2">
    <location>
        <begin position="69"/>
        <end position="94"/>
    </location>
</feature>
<evidence type="ECO:0000313" key="3">
    <source>
        <dbReference type="EMBL" id="MFC5885776.1"/>
    </source>
</evidence>